<dbReference type="EMBL" id="ASPP01018733">
    <property type="protein sequence ID" value="ETO15867.1"/>
    <property type="molecule type" value="Genomic_DNA"/>
</dbReference>
<protein>
    <recommendedName>
        <fullName evidence="9">Kinetochore protein SPC25</fullName>
    </recommendedName>
</protein>
<dbReference type="Pfam" id="PF08234">
    <property type="entry name" value="Spindle_Spc25"/>
    <property type="match status" value="1"/>
</dbReference>
<comment type="subunit">
    <text evidence="9">Component of the NDC80 complex.</text>
</comment>
<dbReference type="GO" id="GO:0005634">
    <property type="term" value="C:nucleus"/>
    <property type="evidence" value="ECO:0007669"/>
    <property type="project" value="UniProtKB-SubCell"/>
</dbReference>
<evidence type="ECO:0000256" key="8">
    <source>
        <dbReference type="ARBA" id="ARBA00023328"/>
    </source>
</evidence>
<evidence type="ECO:0000256" key="1">
    <source>
        <dbReference type="ARBA" id="ARBA00004584"/>
    </source>
</evidence>
<feature type="domain" description="Chromosome segregation protein Spc25 C-terminal" evidence="11">
    <location>
        <begin position="81"/>
        <end position="154"/>
    </location>
</feature>
<keyword evidence="3 9" id="KW-0158">Chromosome</keyword>
<dbReference type="CDD" id="cd23784">
    <property type="entry name" value="RWD_Spc25"/>
    <property type="match status" value="1"/>
</dbReference>
<evidence type="ECO:0000256" key="6">
    <source>
        <dbReference type="ARBA" id="ARBA00023054"/>
    </source>
</evidence>
<keyword evidence="9" id="KW-0995">Kinetochore</keyword>
<organism evidence="12 13">
    <name type="scientific">Reticulomyxa filosa</name>
    <dbReference type="NCBI Taxonomy" id="46433"/>
    <lineage>
        <taxon>Eukaryota</taxon>
        <taxon>Sar</taxon>
        <taxon>Rhizaria</taxon>
        <taxon>Retaria</taxon>
        <taxon>Foraminifera</taxon>
        <taxon>Monothalamids</taxon>
        <taxon>Reticulomyxidae</taxon>
        <taxon>Reticulomyxa</taxon>
    </lineage>
</organism>
<gene>
    <name evidence="12" type="ORF">RFI_21496</name>
</gene>
<evidence type="ECO:0000256" key="9">
    <source>
        <dbReference type="RuleBase" id="RU367150"/>
    </source>
</evidence>
<evidence type="ECO:0000313" key="12">
    <source>
        <dbReference type="EMBL" id="ETO15867.1"/>
    </source>
</evidence>
<evidence type="ECO:0000256" key="7">
    <source>
        <dbReference type="ARBA" id="ARBA00023306"/>
    </source>
</evidence>
<comment type="similarity">
    <text evidence="2 9">Belongs to the SPC25 family.</text>
</comment>
<keyword evidence="4 9" id="KW-0132">Cell division</keyword>
<dbReference type="Gene3D" id="3.30.457.50">
    <property type="entry name" value="Chromosome segregation protein Spc25"/>
    <property type="match status" value="1"/>
</dbReference>
<keyword evidence="6 10" id="KW-0175">Coiled coil</keyword>
<keyword evidence="7 9" id="KW-0131">Cell cycle</keyword>
<comment type="function">
    <text evidence="9">Acts as a component of the essential kinetochore-associated NDC80 complex, which is required for chromosome segregation and spindle checkpoint activity.</text>
</comment>
<dbReference type="Proteomes" id="UP000023152">
    <property type="component" value="Unassembled WGS sequence"/>
</dbReference>
<evidence type="ECO:0000259" key="11">
    <source>
        <dbReference type="Pfam" id="PF08234"/>
    </source>
</evidence>
<dbReference type="InterPro" id="IPR013255">
    <property type="entry name" value="Spc25_C"/>
</dbReference>
<evidence type="ECO:0000256" key="5">
    <source>
        <dbReference type="ARBA" id="ARBA00022776"/>
    </source>
</evidence>
<evidence type="ECO:0000256" key="3">
    <source>
        <dbReference type="ARBA" id="ARBA00022454"/>
    </source>
</evidence>
<comment type="subcellular location">
    <subcellularLocation>
        <location evidence="1">Chromosome</location>
        <location evidence="1">Centromere</location>
    </subcellularLocation>
    <subcellularLocation>
        <location evidence="9">Nucleus</location>
    </subcellularLocation>
    <subcellularLocation>
        <location evidence="9">Chromosome</location>
        <location evidence="9">Centromere</location>
        <location evidence="9">Kinetochore</location>
    </subcellularLocation>
</comment>
<sequence length="161" mass="18879">MEEKKVEELEKEVNIIEDRYSTMPGELDRLRVLEEKKRDEMRQYQDKLQSVFAQAQEQQAQLLINCNKYQKNLGVTFGVTQEGHFLVTFRHLDKQNPARECSIVLAVDKQTNTYKVAKSEPELLNNNYEELEKDLNTKSAQFGKLVLTLRLAFQKRLAEQN</sequence>
<reference evidence="12 13" key="1">
    <citation type="journal article" date="2013" name="Curr. Biol.">
        <title>The Genome of the Foraminiferan Reticulomyxa filosa.</title>
        <authorList>
            <person name="Glockner G."/>
            <person name="Hulsmann N."/>
            <person name="Schleicher M."/>
            <person name="Noegel A.A."/>
            <person name="Eichinger L."/>
            <person name="Gallinger C."/>
            <person name="Pawlowski J."/>
            <person name="Sierra R."/>
            <person name="Euteneuer U."/>
            <person name="Pillet L."/>
            <person name="Moustafa A."/>
            <person name="Platzer M."/>
            <person name="Groth M."/>
            <person name="Szafranski K."/>
            <person name="Schliwa M."/>
        </authorList>
    </citation>
    <scope>NUCLEOTIDE SEQUENCE [LARGE SCALE GENOMIC DNA]</scope>
</reference>
<evidence type="ECO:0000256" key="10">
    <source>
        <dbReference type="SAM" id="Coils"/>
    </source>
</evidence>
<name>X6MR32_RETFI</name>
<evidence type="ECO:0000256" key="2">
    <source>
        <dbReference type="ARBA" id="ARBA00006379"/>
    </source>
</evidence>
<keyword evidence="13" id="KW-1185">Reference proteome</keyword>
<keyword evidence="8 9" id="KW-0137">Centromere</keyword>
<keyword evidence="5 9" id="KW-0498">Mitosis</keyword>
<dbReference type="GO" id="GO:0031262">
    <property type="term" value="C:Ndc80 complex"/>
    <property type="evidence" value="ECO:0007669"/>
    <property type="project" value="InterPro"/>
</dbReference>
<evidence type="ECO:0000313" key="13">
    <source>
        <dbReference type="Proteomes" id="UP000023152"/>
    </source>
</evidence>
<comment type="caution">
    <text evidence="12">The sequence shown here is derived from an EMBL/GenBank/DDBJ whole genome shotgun (WGS) entry which is preliminary data.</text>
</comment>
<feature type="coiled-coil region" evidence="10">
    <location>
        <begin position="27"/>
        <end position="72"/>
    </location>
</feature>
<dbReference type="GO" id="GO:0051301">
    <property type="term" value="P:cell division"/>
    <property type="evidence" value="ECO:0007669"/>
    <property type="project" value="UniProtKB-UniRule"/>
</dbReference>
<dbReference type="AlphaFoldDB" id="X6MR32"/>
<evidence type="ECO:0000256" key="4">
    <source>
        <dbReference type="ARBA" id="ARBA00022618"/>
    </source>
</evidence>
<dbReference type="GO" id="GO:0007059">
    <property type="term" value="P:chromosome segregation"/>
    <property type="evidence" value="ECO:0007669"/>
    <property type="project" value="InterPro"/>
</dbReference>
<keyword evidence="9" id="KW-0539">Nucleus</keyword>
<proteinExistence type="inferred from homology"/>
<accession>X6MR32</accession>